<evidence type="ECO:0000259" key="3">
    <source>
        <dbReference type="Pfam" id="PF14016"/>
    </source>
</evidence>
<keyword evidence="2" id="KW-0732">Signal</keyword>
<evidence type="ECO:0000256" key="1">
    <source>
        <dbReference type="SAM" id="MobiDB-lite"/>
    </source>
</evidence>
<feature type="domain" description="DUF4232" evidence="3">
    <location>
        <begin position="45"/>
        <end position="176"/>
    </location>
</feature>
<accession>A0A2Z4IZX4</accession>
<evidence type="ECO:0000256" key="2">
    <source>
        <dbReference type="SAM" id="SignalP"/>
    </source>
</evidence>
<evidence type="ECO:0000313" key="4">
    <source>
        <dbReference type="EMBL" id="AWW38369.1"/>
    </source>
</evidence>
<dbReference type="KEGG" id="scad:DN051_18310"/>
<name>A0A2Z4IZX4_9ACTN</name>
<sequence length="180" mass="17420">MRAFPLTAGTVLAAALLLTSCGGGADDDGAGTGAGQDRGGDTSACASENVAVEIGPANAAPVAGDTGNIPVTLTNQGAGCTLKGFPAVGLAAGDTSVTVPSDEAARAQPLTLAKDTAASFTITYVRGEAGGADAIDAKSVTIGLPGASESESFDWTYGPVALTGEDTPDASVSPFQQAGD</sequence>
<dbReference type="InterPro" id="IPR025326">
    <property type="entry name" value="DUF4232"/>
</dbReference>
<proteinExistence type="predicted"/>
<gene>
    <name evidence="4" type="ORF">DN051_18310</name>
</gene>
<dbReference type="EMBL" id="CP030073">
    <property type="protein sequence ID" value="AWW38369.1"/>
    <property type="molecule type" value="Genomic_DNA"/>
</dbReference>
<feature type="signal peptide" evidence="2">
    <location>
        <begin position="1"/>
        <end position="25"/>
    </location>
</feature>
<dbReference type="RefSeq" id="WP_053756492.1">
    <property type="nucleotide sequence ID" value="NZ_CBDRHE010000016.1"/>
</dbReference>
<dbReference type="Pfam" id="PF14016">
    <property type="entry name" value="DUF4232"/>
    <property type="match status" value="1"/>
</dbReference>
<protein>
    <submittedName>
        <fullName evidence="4">DUF4232 domain-containing protein</fullName>
    </submittedName>
</protein>
<dbReference type="GeneID" id="32594562"/>
<feature type="chain" id="PRO_5016332573" evidence="2">
    <location>
        <begin position="26"/>
        <end position="180"/>
    </location>
</feature>
<dbReference type="AlphaFoldDB" id="A0A2Z4IZX4"/>
<organism evidence="4 5">
    <name type="scientific">Streptomyces cadmiisoli</name>
    <dbReference type="NCBI Taxonomy" id="2184053"/>
    <lineage>
        <taxon>Bacteria</taxon>
        <taxon>Bacillati</taxon>
        <taxon>Actinomycetota</taxon>
        <taxon>Actinomycetes</taxon>
        <taxon>Kitasatosporales</taxon>
        <taxon>Streptomycetaceae</taxon>
        <taxon>Streptomyces</taxon>
        <taxon>Streptomyces aurantiacus group</taxon>
    </lineage>
</organism>
<evidence type="ECO:0000313" key="5">
    <source>
        <dbReference type="Proteomes" id="UP000249616"/>
    </source>
</evidence>
<feature type="region of interest" description="Disordered" evidence="1">
    <location>
        <begin position="160"/>
        <end position="180"/>
    </location>
</feature>
<dbReference type="Proteomes" id="UP000249616">
    <property type="component" value="Chromosome"/>
</dbReference>
<reference evidence="4 5" key="1">
    <citation type="journal article" date="2019" name="Int. J. Syst. Evol. Microbiol.">
        <title>Streptomyces cadmiisoli sp. nov., a novel actinomycete isolated from cadmium-contaminated soil.</title>
        <authorList>
            <person name="Li K."/>
            <person name="Tang X."/>
            <person name="Zhao J."/>
            <person name="Guo Y."/>
            <person name="Tang Y."/>
            <person name="Gao J."/>
        </authorList>
    </citation>
    <scope>NUCLEOTIDE SEQUENCE [LARGE SCALE GENOMIC DNA]</scope>
    <source>
        <strain evidence="4 5">ZFG47</strain>
    </source>
</reference>
<dbReference type="PROSITE" id="PS51257">
    <property type="entry name" value="PROKAR_LIPOPROTEIN"/>
    <property type="match status" value="1"/>
</dbReference>
<keyword evidence="5" id="KW-1185">Reference proteome</keyword>